<keyword evidence="2" id="KW-1185">Reference proteome</keyword>
<dbReference type="AlphaFoldDB" id="A0A6G9AR71"/>
<gene>
    <name evidence="1" type="ORF">G8759_19890</name>
</gene>
<accession>A0A6G9AR71</accession>
<organism evidence="1 2">
    <name type="scientific">Spirosoma aureum</name>
    <dbReference type="NCBI Taxonomy" id="2692134"/>
    <lineage>
        <taxon>Bacteria</taxon>
        <taxon>Pseudomonadati</taxon>
        <taxon>Bacteroidota</taxon>
        <taxon>Cytophagia</taxon>
        <taxon>Cytophagales</taxon>
        <taxon>Cytophagaceae</taxon>
        <taxon>Spirosoma</taxon>
    </lineage>
</organism>
<dbReference type="RefSeq" id="WP_167211321.1">
    <property type="nucleotide sequence ID" value="NZ_CP050063.1"/>
</dbReference>
<reference evidence="1 2" key="1">
    <citation type="submission" date="2020-03" db="EMBL/GenBank/DDBJ databases">
        <authorList>
            <person name="Kim M.K."/>
        </authorList>
    </citation>
    <scope>NUCLEOTIDE SEQUENCE [LARGE SCALE GENOMIC DNA]</scope>
    <source>
        <strain evidence="1 2">BT328</strain>
    </source>
</reference>
<name>A0A6G9AR71_9BACT</name>
<dbReference type="Proteomes" id="UP000501802">
    <property type="component" value="Chromosome"/>
</dbReference>
<proteinExistence type="predicted"/>
<evidence type="ECO:0000313" key="2">
    <source>
        <dbReference type="Proteomes" id="UP000501802"/>
    </source>
</evidence>
<protein>
    <submittedName>
        <fullName evidence="1">Uncharacterized protein</fullName>
    </submittedName>
</protein>
<dbReference type="EMBL" id="CP050063">
    <property type="protein sequence ID" value="QIP14713.1"/>
    <property type="molecule type" value="Genomic_DNA"/>
</dbReference>
<evidence type="ECO:0000313" key="1">
    <source>
        <dbReference type="EMBL" id="QIP14713.1"/>
    </source>
</evidence>
<sequence>MVTLTEFAASVSKMRKAQKDYFRLKTNQKLSEAKTVEAEVDRLLGELAPNNVAVRADLGQQARLFS</sequence>
<dbReference type="KEGG" id="spib:G8759_19890"/>